<keyword evidence="3" id="KW-0804">Transcription</keyword>
<feature type="transmembrane region" description="Helical" evidence="4">
    <location>
        <begin position="282"/>
        <end position="302"/>
    </location>
</feature>
<accession>A0A7J5U7Y4</accession>
<dbReference type="AlphaFoldDB" id="A0A7J5U7Y4"/>
<dbReference type="Gene3D" id="1.10.10.60">
    <property type="entry name" value="Homeodomain-like"/>
    <property type="match status" value="2"/>
</dbReference>
<keyword evidence="4" id="KW-0472">Membrane</keyword>
<dbReference type="InterPro" id="IPR009057">
    <property type="entry name" value="Homeodomain-like_sf"/>
</dbReference>
<dbReference type="GO" id="GO:0003700">
    <property type="term" value="F:DNA-binding transcription factor activity"/>
    <property type="evidence" value="ECO:0007669"/>
    <property type="project" value="InterPro"/>
</dbReference>
<evidence type="ECO:0000313" key="7">
    <source>
        <dbReference type="Proteomes" id="UP000488299"/>
    </source>
</evidence>
<evidence type="ECO:0000256" key="3">
    <source>
        <dbReference type="ARBA" id="ARBA00023163"/>
    </source>
</evidence>
<gene>
    <name evidence="6" type="ORF">F5984_02325</name>
</gene>
<dbReference type="InterPro" id="IPR018060">
    <property type="entry name" value="HTH_AraC"/>
</dbReference>
<dbReference type="Proteomes" id="UP000488299">
    <property type="component" value="Unassembled WGS sequence"/>
</dbReference>
<feature type="transmembrane region" description="Helical" evidence="4">
    <location>
        <begin position="308"/>
        <end position="331"/>
    </location>
</feature>
<dbReference type="SMART" id="SM00342">
    <property type="entry name" value="HTH_ARAC"/>
    <property type="match status" value="1"/>
</dbReference>
<dbReference type="InterPro" id="IPR013783">
    <property type="entry name" value="Ig-like_fold"/>
</dbReference>
<comment type="caution">
    <text evidence="6">The sequence shown here is derived from an EMBL/GenBank/DDBJ whole genome shotgun (WGS) entry which is preliminary data.</text>
</comment>
<evidence type="ECO:0000256" key="2">
    <source>
        <dbReference type="ARBA" id="ARBA00023125"/>
    </source>
</evidence>
<evidence type="ECO:0000256" key="4">
    <source>
        <dbReference type="SAM" id="Phobius"/>
    </source>
</evidence>
<protein>
    <submittedName>
        <fullName evidence="6">Helix-turn-helix domain-containing protein</fullName>
    </submittedName>
</protein>
<proteinExistence type="predicted"/>
<feature type="transmembrane region" description="Helical" evidence="4">
    <location>
        <begin position="343"/>
        <end position="364"/>
    </location>
</feature>
<dbReference type="Pfam" id="PF12833">
    <property type="entry name" value="HTH_18"/>
    <property type="match status" value="1"/>
</dbReference>
<dbReference type="GO" id="GO:0043565">
    <property type="term" value="F:sequence-specific DNA binding"/>
    <property type="evidence" value="ECO:0007669"/>
    <property type="project" value="InterPro"/>
</dbReference>
<dbReference type="EMBL" id="WELI01000001">
    <property type="protein sequence ID" value="KAB7733300.1"/>
    <property type="molecule type" value="Genomic_DNA"/>
</dbReference>
<sequence length="662" mass="75914">MGTITSFTSALGPGALLRLVLTLWLTGLGSWTMAQVRVEVVAYPPMPDSVQRLFMACDFNNWTPGDPRFELRRQPNGHYVLNLPQTPPRFEYKFTRGYWALAEGTATGGNRPNRTYNIATANPPGQIMAQIAGWEATPTYQFVITDIPPNTPHDAALYISGNFNNWNSGDELFRLRRHIDGSYRVTVATDLDRIEYKFTRGTWPSVEGTGSGRARPNRVLFRSSQNTSEPIRLQIASWEDLSGSFNFFSIYDLLLLFSAFQSVLLIIALVSLQNYNREANRWLILALASAALLLLIRVVSAYPNIAQTYTHLLLVPDFVMLLYAPMFYFYIRRLLFRPPRLPRRWWLHFVPAGIQLIVYLPFFFMELKPLQLRIVNHDPALQWVFQGVGAVAWGINLVYWIVCWRALRSYERRFTTEASHDQNLRYLNTVMAIQAVCLLLWFVVGLFIAAGSWFPLELSLIWRQSIDLIWLAFSTIPYFLGYFAIQQPEIFKMPAAGSIPLFEAQPEPEPTGGILPDPVVQRPLTPPIIRQVQPEAVKIALAAPAENLLPYREQLDALMAEKKPYINAGLTLNELAAMLHISPHLLSRVINESYGRNFFDFVNSHRIEEFKRRYDDAQNRHYTLLGLAFDVGFNSKTAFNRAFKKITNQTPRDYFQEPRLEE</sequence>
<name>A0A7J5U7Y4_9BACT</name>
<feature type="transmembrane region" description="Helical" evidence="4">
    <location>
        <begin position="384"/>
        <end position="407"/>
    </location>
</feature>
<dbReference type="Gene3D" id="2.60.40.10">
    <property type="entry name" value="Immunoglobulins"/>
    <property type="match status" value="2"/>
</dbReference>
<keyword evidence="4" id="KW-0812">Transmembrane</keyword>
<feature type="transmembrane region" description="Helical" evidence="4">
    <location>
        <begin position="427"/>
        <end position="456"/>
    </location>
</feature>
<keyword evidence="2" id="KW-0238">DNA-binding</keyword>
<evidence type="ECO:0000256" key="1">
    <source>
        <dbReference type="ARBA" id="ARBA00023015"/>
    </source>
</evidence>
<dbReference type="PANTHER" id="PTHR43280">
    <property type="entry name" value="ARAC-FAMILY TRANSCRIPTIONAL REGULATOR"/>
    <property type="match status" value="1"/>
</dbReference>
<evidence type="ECO:0000259" key="5">
    <source>
        <dbReference type="PROSITE" id="PS01124"/>
    </source>
</evidence>
<feature type="transmembrane region" description="Helical" evidence="4">
    <location>
        <begin position="250"/>
        <end position="270"/>
    </location>
</feature>
<evidence type="ECO:0000313" key="6">
    <source>
        <dbReference type="EMBL" id="KAB7733300.1"/>
    </source>
</evidence>
<dbReference type="SUPFAM" id="SSF46689">
    <property type="entry name" value="Homeodomain-like"/>
    <property type="match status" value="1"/>
</dbReference>
<organism evidence="6 7">
    <name type="scientific">Rudanella paleaurantiibacter</name>
    <dbReference type="NCBI Taxonomy" id="2614655"/>
    <lineage>
        <taxon>Bacteria</taxon>
        <taxon>Pseudomonadati</taxon>
        <taxon>Bacteroidota</taxon>
        <taxon>Cytophagia</taxon>
        <taxon>Cytophagales</taxon>
        <taxon>Cytophagaceae</taxon>
        <taxon>Rudanella</taxon>
    </lineage>
</organism>
<reference evidence="6 7" key="1">
    <citation type="submission" date="2019-10" db="EMBL/GenBank/DDBJ databases">
        <title>Rudanella paleaurantiibacter sp. nov., isolated from sludge.</title>
        <authorList>
            <person name="Xu S.Q."/>
        </authorList>
    </citation>
    <scope>NUCLEOTIDE SEQUENCE [LARGE SCALE GENOMIC DNA]</scope>
    <source>
        <strain evidence="6 7">HX-22-17</strain>
    </source>
</reference>
<keyword evidence="4" id="KW-1133">Transmembrane helix</keyword>
<feature type="transmembrane region" description="Helical" evidence="4">
    <location>
        <begin position="468"/>
        <end position="485"/>
    </location>
</feature>
<feature type="domain" description="HTH araC/xylS-type" evidence="5">
    <location>
        <begin position="553"/>
        <end position="657"/>
    </location>
</feature>
<dbReference type="PROSITE" id="PS01124">
    <property type="entry name" value="HTH_ARAC_FAMILY_2"/>
    <property type="match status" value="1"/>
</dbReference>
<keyword evidence="7" id="KW-1185">Reference proteome</keyword>
<keyword evidence="1" id="KW-0805">Transcription regulation</keyword>
<dbReference type="PANTHER" id="PTHR43280:SF29">
    <property type="entry name" value="ARAC-FAMILY TRANSCRIPTIONAL REGULATOR"/>
    <property type="match status" value="1"/>
</dbReference>